<feature type="domain" description="Aminotransferase-like plant mobile" evidence="2">
    <location>
        <begin position="44"/>
        <end position="248"/>
    </location>
</feature>
<evidence type="ECO:0000256" key="1">
    <source>
        <dbReference type="SAM" id="MobiDB-lite"/>
    </source>
</evidence>
<feature type="region of interest" description="Disordered" evidence="1">
    <location>
        <begin position="365"/>
        <end position="449"/>
    </location>
</feature>
<name>A0A2N9GV17_FAGSY</name>
<dbReference type="Pfam" id="PF10536">
    <property type="entry name" value="PMD"/>
    <property type="match status" value="1"/>
</dbReference>
<feature type="compositionally biased region" description="Polar residues" evidence="1">
    <location>
        <begin position="480"/>
        <end position="489"/>
    </location>
</feature>
<feature type="compositionally biased region" description="Low complexity" evidence="1">
    <location>
        <begin position="490"/>
        <end position="505"/>
    </location>
</feature>
<dbReference type="EMBL" id="OIVN01002379">
    <property type="protein sequence ID" value="SPD03124.1"/>
    <property type="molecule type" value="Genomic_DNA"/>
</dbReference>
<organism evidence="3">
    <name type="scientific">Fagus sylvatica</name>
    <name type="common">Beechnut</name>
    <dbReference type="NCBI Taxonomy" id="28930"/>
    <lineage>
        <taxon>Eukaryota</taxon>
        <taxon>Viridiplantae</taxon>
        <taxon>Streptophyta</taxon>
        <taxon>Embryophyta</taxon>
        <taxon>Tracheophyta</taxon>
        <taxon>Spermatophyta</taxon>
        <taxon>Magnoliopsida</taxon>
        <taxon>eudicotyledons</taxon>
        <taxon>Gunneridae</taxon>
        <taxon>Pentapetalae</taxon>
        <taxon>rosids</taxon>
        <taxon>fabids</taxon>
        <taxon>Fagales</taxon>
        <taxon>Fagaceae</taxon>
        <taxon>Fagus</taxon>
    </lineage>
</organism>
<reference evidence="3" key="1">
    <citation type="submission" date="2018-02" db="EMBL/GenBank/DDBJ databases">
        <authorList>
            <person name="Cohen D.B."/>
            <person name="Kent A.D."/>
        </authorList>
    </citation>
    <scope>NUCLEOTIDE SEQUENCE</scope>
</reference>
<dbReference type="PANTHER" id="PTHR46033:SF8">
    <property type="entry name" value="PROTEIN MAINTENANCE OF MERISTEMS-LIKE"/>
    <property type="match status" value="1"/>
</dbReference>
<dbReference type="InterPro" id="IPR044824">
    <property type="entry name" value="MAIN-like"/>
</dbReference>
<accession>A0A2N9GV17</accession>
<dbReference type="PANTHER" id="PTHR46033">
    <property type="entry name" value="PROTEIN MAIN-LIKE 2"/>
    <property type="match status" value="1"/>
</dbReference>
<gene>
    <name evidence="3" type="ORF">FSB_LOCUS31006</name>
</gene>
<sequence>MGRWLNNFSIVVAVLKCYYEVRNRILVSSHTSNGLGCMGYMPWDVEVLLGLPVDGRPLVASPIVEPAELCRQLLGVTTTEEALDGSRISLPWLSRQFQAPITAETNEQTVQQYARFYMLSLLGGNIFVDKSNNKVHVVWLQFLEDFDRAREYSWGGAALAWMYRELCRACEMPAKDIAGPLILVQMWAWERFPHMVPELVAPPEIDYGEDVDGQPLPRGPHGVRWRGIKCKKKVPTHVLESYRRSFSTILASQFGMEQDIPGPFDTETRLHDVDLRGKSDTDWTIEWADYIQKWNTRAETVVTRPLLEQPISYSHPYMRWYRRITRRCISKDSSQYDELSIQQMMLMAHYMAPRFLVDVCRGAPRGRGASRGGGRARGAPRGGGRARDEDGIRTAPPLTVGTDLEDHPAAPESTPATSIHPAAPESTPATPIHPAAPESTPATSSHPMDINMSECVAPIEPSTEFGSIATPSVPIAHVEMTSTGPNQTCSPPSSSLPTTLEEPPLAVDLVGDKS</sequence>
<evidence type="ECO:0000259" key="2">
    <source>
        <dbReference type="Pfam" id="PF10536"/>
    </source>
</evidence>
<proteinExistence type="predicted"/>
<dbReference type="GO" id="GO:0010073">
    <property type="term" value="P:meristem maintenance"/>
    <property type="evidence" value="ECO:0007669"/>
    <property type="project" value="InterPro"/>
</dbReference>
<feature type="compositionally biased region" description="Gly residues" evidence="1">
    <location>
        <begin position="369"/>
        <end position="383"/>
    </location>
</feature>
<dbReference type="AlphaFoldDB" id="A0A2N9GV17"/>
<protein>
    <recommendedName>
        <fullName evidence="2">Aminotransferase-like plant mobile domain-containing protein</fullName>
    </recommendedName>
</protein>
<dbReference type="InterPro" id="IPR019557">
    <property type="entry name" value="AminoTfrase-like_pln_mobile"/>
</dbReference>
<feature type="region of interest" description="Disordered" evidence="1">
    <location>
        <begin position="480"/>
        <end position="514"/>
    </location>
</feature>
<evidence type="ECO:0000313" key="3">
    <source>
        <dbReference type="EMBL" id="SPD03124.1"/>
    </source>
</evidence>